<dbReference type="EMBL" id="JH687555">
    <property type="protein sequence ID" value="EIN04367.1"/>
    <property type="molecule type" value="Genomic_DNA"/>
</dbReference>
<protein>
    <recommendedName>
        <fullName evidence="3">Reverse transcriptase zinc-binding domain-containing protein</fullName>
    </recommendedName>
</protein>
<organism evidence="1 2">
    <name type="scientific">Punctularia strigosozonata (strain HHB-11173)</name>
    <name type="common">White-rot fungus</name>
    <dbReference type="NCBI Taxonomy" id="741275"/>
    <lineage>
        <taxon>Eukaryota</taxon>
        <taxon>Fungi</taxon>
        <taxon>Dikarya</taxon>
        <taxon>Basidiomycota</taxon>
        <taxon>Agaricomycotina</taxon>
        <taxon>Agaricomycetes</taxon>
        <taxon>Corticiales</taxon>
        <taxon>Punctulariaceae</taxon>
        <taxon>Punctularia</taxon>
    </lineage>
</organism>
<evidence type="ECO:0000313" key="2">
    <source>
        <dbReference type="Proteomes" id="UP000054196"/>
    </source>
</evidence>
<accession>R7S3J5</accession>
<dbReference type="eggNOG" id="ENOG502R2DV">
    <property type="taxonomic scope" value="Eukaryota"/>
</dbReference>
<feature type="non-terminal residue" evidence="1">
    <location>
        <position position="92"/>
    </location>
</feature>
<name>R7S3J5_PUNST</name>
<proteinExistence type="predicted"/>
<dbReference type="RefSeq" id="XP_007388510.1">
    <property type="nucleotide sequence ID" value="XM_007388448.1"/>
</dbReference>
<evidence type="ECO:0000313" key="1">
    <source>
        <dbReference type="EMBL" id="EIN04367.1"/>
    </source>
</evidence>
<dbReference type="HOGENOM" id="CLU_146165_0_0_1"/>
<dbReference type="OMA" id="HINRHDY"/>
<sequence>LVQLRTGHVPLHKHLYRIQVIESPICPTCEREEESVLHYLLYCPTYDEQRGELQRELGRKAREPTYLLTSPHALPHLFRYIAQTGRFAKSHG</sequence>
<gene>
    <name evidence="1" type="ORF">PUNSTDRAFT_31932</name>
</gene>
<reference evidence="2" key="1">
    <citation type="journal article" date="2012" name="Science">
        <title>The Paleozoic origin of enzymatic lignin decomposition reconstructed from 31 fungal genomes.</title>
        <authorList>
            <person name="Floudas D."/>
            <person name="Binder M."/>
            <person name="Riley R."/>
            <person name="Barry K."/>
            <person name="Blanchette R.A."/>
            <person name="Henrissat B."/>
            <person name="Martinez A.T."/>
            <person name="Otillar R."/>
            <person name="Spatafora J.W."/>
            <person name="Yadav J.S."/>
            <person name="Aerts A."/>
            <person name="Benoit I."/>
            <person name="Boyd A."/>
            <person name="Carlson A."/>
            <person name="Copeland A."/>
            <person name="Coutinho P.M."/>
            <person name="de Vries R.P."/>
            <person name="Ferreira P."/>
            <person name="Findley K."/>
            <person name="Foster B."/>
            <person name="Gaskell J."/>
            <person name="Glotzer D."/>
            <person name="Gorecki P."/>
            <person name="Heitman J."/>
            <person name="Hesse C."/>
            <person name="Hori C."/>
            <person name="Igarashi K."/>
            <person name="Jurgens J.A."/>
            <person name="Kallen N."/>
            <person name="Kersten P."/>
            <person name="Kohler A."/>
            <person name="Kuees U."/>
            <person name="Kumar T.K.A."/>
            <person name="Kuo A."/>
            <person name="LaButti K."/>
            <person name="Larrondo L.F."/>
            <person name="Lindquist E."/>
            <person name="Ling A."/>
            <person name="Lombard V."/>
            <person name="Lucas S."/>
            <person name="Lundell T."/>
            <person name="Martin R."/>
            <person name="McLaughlin D.J."/>
            <person name="Morgenstern I."/>
            <person name="Morin E."/>
            <person name="Murat C."/>
            <person name="Nagy L.G."/>
            <person name="Nolan M."/>
            <person name="Ohm R.A."/>
            <person name="Patyshakuliyeva A."/>
            <person name="Rokas A."/>
            <person name="Ruiz-Duenas F.J."/>
            <person name="Sabat G."/>
            <person name="Salamov A."/>
            <person name="Samejima M."/>
            <person name="Schmutz J."/>
            <person name="Slot J.C."/>
            <person name="St John F."/>
            <person name="Stenlid J."/>
            <person name="Sun H."/>
            <person name="Sun S."/>
            <person name="Syed K."/>
            <person name="Tsang A."/>
            <person name="Wiebenga A."/>
            <person name="Young D."/>
            <person name="Pisabarro A."/>
            <person name="Eastwood D.C."/>
            <person name="Martin F."/>
            <person name="Cullen D."/>
            <person name="Grigoriev I.V."/>
            <person name="Hibbett D.S."/>
        </authorList>
    </citation>
    <scope>NUCLEOTIDE SEQUENCE [LARGE SCALE GENOMIC DNA]</scope>
    <source>
        <strain evidence="2">HHB-11173 SS5</strain>
    </source>
</reference>
<keyword evidence="2" id="KW-1185">Reference proteome</keyword>
<dbReference type="GeneID" id="18882171"/>
<dbReference type="OrthoDB" id="3267074at2759"/>
<dbReference type="Proteomes" id="UP000054196">
    <property type="component" value="Unassembled WGS sequence"/>
</dbReference>
<dbReference type="AlphaFoldDB" id="R7S3J5"/>
<evidence type="ECO:0008006" key="3">
    <source>
        <dbReference type="Google" id="ProtNLM"/>
    </source>
</evidence>
<feature type="non-terminal residue" evidence="1">
    <location>
        <position position="1"/>
    </location>
</feature>
<dbReference type="KEGG" id="psq:PUNSTDRAFT_31932"/>